<dbReference type="InterPro" id="IPR032710">
    <property type="entry name" value="NTF2-like_dom_sf"/>
</dbReference>
<protein>
    <submittedName>
        <fullName evidence="3">Nuclear transport factor 2 family protein</fullName>
    </submittedName>
</protein>
<dbReference type="Pfam" id="PF12680">
    <property type="entry name" value="SnoaL_2"/>
    <property type="match status" value="1"/>
</dbReference>
<accession>A0A845G1D3</accession>
<comment type="caution">
    <text evidence="3">The sequence shown here is derived from an EMBL/GenBank/DDBJ whole genome shotgun (WGS) entry which is preliminary data.</text>
</comment>
<gene>
    <name evidence="3" type="ORF">GTP91_06160</name>
</gene>
<dbReference type="InterPro" id="IPR037401">
    <property type="entry name" value="SnoaL-like"/>
</dbReference>
<feature type="domain" description="SnoaL-like" evidence="2">
    <location>
        <begin position="15"/>
        <end position="123"/>
    </location>
</feature>
<dbReference type="EMBL" id="WWCW01000012">
    <property type="protein sequence ID" value="MYM86766.1"/>
    <property type="molecule type" value="Genomic_DNA"/>
</dbReference>
<dbReference type="Proteomes" id="UP000470302">
    <property type="component" value="Unassembled WGS sequence"/>
</dbReference>
<sequence length="183" mass="20712">MNEETDYAFLEGFAKQWLAAWNSHDTDILLALLHPDIVWEDRTFWTEALRGHGELRPYVDKIWTVMHDVRFEEIQAFFARDQLRGVVLFRQFGSAPRSQPEWKPFSTHGCDIFLEFKDGKLSHYMASYDIVDMMCQMGALPARGEKVGGAYLLSLAGGRSGGRGNAAEGERQGRPLPSDADQA</sequence>
<evidence type="ECO:0000313" key="4">
    <source>
        <dbReference type="Proteomes" id="UP000470302"/>
    </source>
</evidence>
<evidence type="ECO:0000313" key="3">
    <source>
        <dbReference type="EMBL" id="MYM86766.1"/>
    </source>
</evidence>
<reference evidence="3 4" key="1">
    <citation type="submission" date="2020-01" db="EMBL/GenBank/DDBJ databases">
        <title>Novel species isolated from a subtropical stream in China.</title>
        <authorList>
            <person name="Lu H."/>
        </authorList>
    </citation>
    <scope>NUCLEOTIDE SEQUENCE [LARGE SCALE GENOMIC DNA]</scope>
    <source>
        <strain evidence="3 4">FT82W</strain>
    </source>
</reference>
<evidence type="ECO:0000259" key="2">
    <source>
        <dbReference type="Pfam" id="PF12680"/>
    </source>
</evidence>
<feature type="region of interest" description="Disordered" evidence="1">
    <location>
        <begin position="158"/>
        <end position="183"/>
    </location>
</feature>
<proteinExistence type="predicted"/>
<name>A0A845G1D3_9BURK</name>
<dbReference type="Gene3D" id="3.10.450.50">
    <property type="match status" value="1"/>
</dbReference>
<dbReference type="AlphaFoldDB" id="A0A845G1D3"/>
<organism evidence="3 4">
    <name type="scientific">Duganella vulcania</name>
    <dbReference type="NCBI Taxonomy" id="2692166"/>
    <lineage>
        <taxon>Bacteria</taxon>
        <taxon>Pseudomonadati</taxon>
        <taxon>Pseudomonadota</taxon>
        <taxon>Betaproteobacteria</taxon>
        <taxon>Burkholderiales</taxon>
        <taxon>Oxalobacteraceae</taxon>
        <taxon>Telluria group</taxon>
        <taxon>Duganella</taxon>
    </lineage>
</organism>
<dbReference type="SUPFAM" id="SSF54427">
    <property type="entry name" value="NTF2-like"/>
    <property type="match status" value="1"/>
</dbReference>
<evidence type="ECO:0000256" key="1">
    <source>
        <dbReference type="SAM" id="MobiDB-lite"/>
    </source>
</evidence>